<organism evidence="3 4">
    <name type="scientific">Thalassomonas viridans</name>
    <dbReference type="NCBI Taxonomy" id="137584"/>
    <lineage>
        <taxon>Bacteria</taxon>
        <taxon>Pseudomonadati</taxon>
        <taxon>Pseudomonadota</taxon>
        <taxon>Gammaproteobacteria</taxon>
        <taxon>Alteromonadales</taxon>
        <taxon>Colwelliaceae</taxon>
        <taxon>Thalassomonas</taxon>
    </lineage>
</organism>
<dbReference type="InterPro" id="IPR002048">
    <property type="entry name" value="EF_hand_dom"/>
</dbReference>
<reference evidence="3 4" key="1">
    <citation type="journal article" date="2015" name="Genome Announc.">
        <title>Draft Genome Sequences of Marine Isolates of Thalassomonas viridans and Thalassomonas actiniarum.</title>
        <authorList>
            <person name="Olonade I."/>
            <person name="van Zyl L.J."/>
            <person name="Trindade M."/>
        </authorList>
    </citation>
    <scope>NUCLEOTIDE SEQUENCE [LARGE SCALE GENOMIC DNA]</scope>
    <source>
        <strain evidence="3 4">XOM25</strain>
    </source>
</reference>
<dbReference type="PROSITE" id="PS00018">
    <property type="entry name" value="EF_HAND_1"/>
    <property type="match status" value="2"/>
</dbReference>
<dbReference type="EMBL" id="CP059733">
    <property type="protein sequence ID" value="WDE04440.1"/>
    <property type="molecule type" value="Genomic_DNA"/>
</dbReference>
<dbReference type="GO" id="GO:0005509">
    <property type="term" value="F:calcium ion binding"/>
    <property type="evidence" value="ECO:0007669"/>
    <property type="project" value="InterPro"/>
</dbReference>
<protein>
    <submittedName>
        <fullName evidence="3">EF-hand domain-containing protein</fullName>
    </submittedName>
</protein>
<dbReference type="SUPFAM" id="SSF47473">
    <property type="entry name" value="EF-hand"/>
    <property type="match status" value="1"/>
</dbReference>
<accession>A0AAF0C8Q9</accession>
<dbReference type="InterPro" id="IPR011992">
    <property type="entry name" value="EF-hand-dom_pair"/>
</dbReference>
<dbReference type="KEGG" id="tvd:SG34_024385"/>
<dbReference type="PROSITE" id="PS50222">
    <property type="entry name" value="EF_HAND_2"/>
    <property type="match status" value="2"/>
</dbReference>
<dbReference type="SMART" id="SM00054">
    <property type="entry name" value="EFh"/>
    <property type="match status" value="3"/>
</dbReference>
<reference evidence="3 4" key="2">
    <citation type="journal article" date="2022" name="Mar. Drugs">
        <title>Bioassay-Guided Fractionation Leads to the Detection of Cholic Acid Generated by the Rare Thalassomonas sp.</title>
        <authorList>
            <person name="Pheiffer F."/>
            <person name="Schneider Y.K."/>
            <person name="Hansen E.H."/>
            <person name="Andersen J.H."/>
            <person name="Isaksson J."/>
            <person name="Busche T."/>
            <person name="R C."/>
            <person name="Kalinowski J."/>
            <person name="Zyl L.V."/>
            <person name="Trindade M."/>
        </authorList>
    </citation>
    <scope>NUCLEOTIDE SEQUENCE [LARGE SCALE GENOMIC DNA]</scope>
    <source>
        <strain evidence="3 4">XOM25</strain>
    </source>
</reference>
<name>A0AAF0C8Q9_9GAMM</name>
<sequence length="212" mass="23281">MLTRKKSVKLALFTGLFAAVSVLSAAPASAFERGAYLQGSHNSYKLFNRLDVNDDGVLSVDEMTVHAATKAERVLKRKDKNEDGVVSFEEFQRKRSGVLADYSDIAEEVMACVADVKDETGNEYILVSDSGYLLSPQDRFARLDTSGDGFIDGDELVAARTARVTASFAKLDADEDGMLSRDEFLVIKKVRLATRRAVRQCIADIVADNETI</sequence>
<keyword evidence="4" id="KW-1185">Reference proteome</keyword>
<dbReference type="RefSeq" id="WP_044841397.1">
    <property type="nucleotide sequence ID" value="NZ_CP059733.1"/>
</dbReference>
<evidence type="ECO:0000259" key="2">
    <source>
        <dbReference type="PROSITE" id="PS50222"/>
    </source>
</evidence>
<evidence type="ECO:0000313" key="4">
    <source>
        <dbReference type="Proteomes" id="UP000032352"/>
    </source>
</evidence>
<dbReference type="AlphaFoldDB" id="A0AAF0C8Q9"/>
<gene>
    <name evidence="3" type="ORF">SG34_024385</name>
</gene>
<dbReference type="Gene3D" id="1.10.238.10">
    <property type="entry name" value="EF-hand"/>
    <property type="match status" value="2"/>
</dbReference>
<proteinExistence type="predicted"/>
<feature type="signal peptide" evidence="1">
    <location>
        <begin position="1"/>
        <end position="25"/>
    </location>
</feature>
<dbReference type="Proteomes" id="UP000032352">
    <property type="component" value="Chromosome"/>
</dbReference>
<dbReference type="PANTHER" id="PTHR10827">
    <property type="entry name" value="RETICULOCALBIN"/>
    <property type="match status" value="1"/>
</dbReference>
<feature type="domain" description="EF-hand" evidence="2">
    <location>
        <begin position="66"/>
        <end position="101"/>
    </location>
</feature>
<feature type="domain" description="EF-hand" evidence="2">
    <location>
        <begin position="159"/>
        <end position="194"/>
    </location>
</feature>
<dbReference type="InterPro" id="IPR018247">
    <property type="entry name" value="EF_Hand_1_Ca_BS"/>
</dbReference>
<dbReference type="PANTHER" id="PTHR10827:SF85">
    <property type="entry name" value="CALCIUM-BINDING PROTEIN"/>
    <property type="match status" value="1"/>
</dbReference>
<feature type="chain" id="PRO_5042067238" evidence="1">
    <location>
        <begin position="26"/>
        <end position="212"/>
    </location>
</feature>
<evidence type="ECO:0000313" key="3">
    <source>
        <dbReference type="EMBL" id="WDE04440.1"/>
    </source>
</evidence>
<evidence type="ECO:0000256" key="1">
    <source>
        <dbReference type="SAM" id="SignalP"/>
    </source>
</evidence>
<keyword evidence="1" id="KW-0732">Signal</keyword>
<dbReference type="Pfam" id="PF13202">
    <property type="entry name" value="EF-hand_5"/>
    <property type="match status" value="4"/>
</dbReference>